<feature type="coiled-coil region" evidence="5">
    <location>
        <begin position="391"/>
        <end position="425"/>
    </location>
</feature>
<reference evidence="8" key="1">
    <citation type="submission" date="2020-07" db="EMBL/GenBank/DDBJ databases">
        <title>Draft Genome Sequence of a Deep-Sea Yeast, Naganishia (Cryptococcus) liquefaciens strain N6.</title>
        <authorList>
            <person name="Han Y.W."/>
            <person name="Kajitani R."/>
            <person name="Morimoto H."/>
            <person name="Parhat M."/>
            <person name="Tsubouchi H."/>
            <person name="Bakenova O."/>
            <person name="Ogata M."/>
            <person name="Argunhan B."/>
            <person name="Aoki R."/>
            <person name="Kajiwara S."/>
            <person name="Itoh T."/>
            <person name="Iwasaki H."/>
        </authorList>
    </citation>
    <scope>NUCLEOTIDE SEQUENCE</scope>
    <source>
        <strain evidence="8">N6</strain>
    </source>
</reference>
<dbReference type="GO" id="GO:0016929">
    <property type="term" value="F:deSUMOylase activity"/>
    <property type="evidence" value="ECO:0007669"/>
    <property type="project" value="TreeGrafter"/>
</dbReference>
<accession>A0A8H3TZC1</accession>
<feature type="compositionally biased region" description="Polar residues" evidence="6">
    <location>
        <begin position="1"/>
        <end position="25"/>
    </location>
</feature>
<dbReference type="PROSITE" id="PS50600">
    <property type="entry name" value="ULP_PROTEASE"/>
    <property type="match status" value="1"/>
</dbReference>
<dbReference type="InterPro" id="IPR003653">
    <property type="entry name" value="Peptidase_C48_C"/>
</dbReference>
<dbReference type="GO" id="GO:0016926">
    <property type="term" value="P:protein desumoylation"/>
    <property type="evidence" value="ECO:0007669"/>
    <property type="project" value="TreeGrafter"/>
</dbReference>
<evidence type="ECO:0000256" key="3">
    <source>
        <dbReference type="ARBA" id="ARBA00022801"/>
    </source>
</evidence>
<dbReference type="Gene3D" id="3.40.395.10">
    <property type="entry name" value="Adenoviral Proteinase, Chain A"/>
    <property type="match status" value="1"/>
</dbReference>
<dbReference type="FunFam" id="3.40.395.10:FF:000001">
    <property type="entry name" value="Sentrin-specific protease 1"/>
    <property type="match status" value="1"/>
</dbReference>
<evidence type="ECO:0000313" key="9">
    <source>
        <dbReference type="Proteomes" id="UP000620104"/>
    </source>
</evidence>
<comment type="similarity">
    <text evidence="1">Belongs to the peptidase C48 family.</text>
</comment>
<keyword evidence="4" id="KW-0788">Thiol protease</keyword>
<dbReference type="PANTHER" id="PTHR12606:SF141">
    <property type="entry name" value="GH15225P-RELATED"/>
    <property type="match status" value="1"/>
</dbReference>
<evidence type="ECO:0000256" key="1">
    <source>
        <dbReference type="ARBA" id="ARBA00005234"/>
    </source>
</evidence>
<keyword evidence="5" id="KW-0175">Coiled coil</keyword>
<keyword evidence="2" id="KW-0645">Protease</keyword>
<gene>
    <name evidence="8" type="ORF">NliqN6_5356</name>
</gene>
<proteinExistence type="inferred from homology"/>
<comment type="caution">
    <text evidence="8">The sequence shown here is derived from an EMBL/GenBank/DDBJ whole genome shotgun (WGS) entry which is preliminary data.</text>
</comment>
<evidence type="ECO:0000256" key="5">
    <source>
        <dbReference type="SAM" id="Coils"/>
    </source>
</evidence>
<evidence type="ECO:0000313" key="8">
    <source>
        <dbReference type="EMBL" id="GHJ88954.1"/>
    </source>
</evidence>
<dbReference type="GO" id="GO:0006508">
    <property type="term" value="P:proteolysis"/>
    <property type="evidence" value="ECO:0007669"/>
    <property type="project" value="UniProtKB-KW"/>
</dbReference>
<dbReference type="AlphaFoldDB" id="A0A8H3TZC1"/>
<protein>
    <recommendedName>
        <fullName evidence="7">Ubiquitin-like protease family profile domain-containing protein</fullName>
    </recommendedName>
</protein>
<dbReference type="OrthoDB" id="1939479at2759"/>
<keyword evidence="3" id="KW-0378">Hydrolase</keyword>
<dbReference type="GO" id="GO:0080090">
    <property type="term" value="P:regulation of primary metabolic process"/>
    <property type="evidence" value="ECO:0007669"/>
    <property type="project" value="UniProtKB-ARBA"/>
</dbReference>
<dbReference type="Proteomes" id="UP000620104">
    <property type="component" value="Unassembled WGS sequence"/>
</dbReference>
<organism evidence="8 9">
    <name type="scientific">Naganishia liquefaciens</name>
    <dbReference type="NCBI Taxonomy" id="104408"/>
    <lineage>
        <taxon>Eukaryota</taxon>
        <taxon>Fungi</taxon>
        <taxon>Dikarya</taxon>
        <taxon>Basidiomycota</taxon>
        <taxon>Agaricomycotina</taxon>
        <taxon>Tremellomycetes</taxon>
        <taxon>Filobasidiales</taxon>
        <taxon>Filobasidiaceae</taxon>
        <taxon>Naganishia</taxon>
    </lineage>
</organism>
<dbReference type="Pfam" id="PF02902">
    <property type="entry name" value="Peptidase_C48"/>
    <property type="match status" value="1"/>
</dbReference>
<keyword evidence="9" id="KW-1185">Reference proteome</keyword>
<name>A0A8H3TZC1_9TREE</name>
<evidence type="ECO:0000256" key="4">
    <source>
        <dbReference type="ARBA" id="ARBA00022807"/>
    </source>
</evidence>
<feature type="region of interest" description="Disordered" evidence="6">
    <location>
        <begin position="116"/>
        <end position="210"/>
    </location>
</feature>
<feature type="compositionally biased region" description="Polar residues" evidence="6">
    <location>
        <begin position="164"/>
        <end position="179"/>
    </location>
</feature>
<dbReference type="PANTHER" id="PTHR12606">
    <property type="entry name" value="SENTRIN/SUMO-SPECIFIC PROTEASE"/>
    <property type="match status" value="1"/>
</dbReference>
<feature type="compositionally biased region" description="Basic and acidic residues" evidence="6">
    <location>
        <begin position="31"/>
        <end position="48"/>
    </location>
</feature>
<sequence length="676" mass="76347">MTAPITTTSSGSPRQASLLQESSLRSPLKRTHSDRQGSEDSRVEDGQRARPIKKFRQGDTGEGQGPDGIVARLFKYAWQFIGAPPEVINVDHTAKAIEEDKLQILRRMMNKDEIRVPEHNPTIDLTVDSENEESAPPNGITPSKANKPSRKGKEKASFTPRTAGVTSFKPNGSLFQNEINLPDDDSSLRHSKRKWHSPASRTNGTAWSGQGFHANNSLQRSMLGSSTWSTQRPITPTRLKPGQSASTLGNSIAKLESVRQGSVASTSASVSGEAGRDRWGLNAKQRDTLEKTIPRFKGTKGDEMAAPQTMTTAGEAYRQLLNTFRAAEGVGERLSLSLSTLELAKAWTESGLGYRNADLTRSTTSSVTPKVKASKQERWLHRQREISQKAYEETKARDETAKEIAKELERLALEEDKLREEALAQARARALKKIEVPELNEEQLAEVNRQLRNPHFRSNCDRDEVTQKELLLLEPKQWLNDEVINFYGAMLMARAKAEGKRKIHFFNSFFFTKMAKDGYEKSKVGRWTKKIDVFALDILIFPINQNNMHWVCGAINIKDKRFEYYDSLSTQPDKRAFAVMREYLQKEHMDKKKKPIDLSDWEDYWDPKGPQQLNGSDCGVFACQTLEHRARGVGDKGDNVTESTAWEFEQKHMVGIRNLMRWELIQGKIAKRGNDD</sequence>
<evidence type="ECO:0000259" key="7">
    <source>
        <dbReference type="PROSITE" id="PS50600"/>
    </source>
</evidence>
<feature type="region of interest" description="Disordered" evidence="6">
    <location>
        <begin position="227"/>
        <end position="246"/>
    </location>
</feature>
<dbReference type="GO" id="GO:0060255">
    <property type="term" value="P:regulation of macromolecule metabolic process"/>
    <property type="evidence" value="ECO:0007669"/>
    <property type="project" value="UniProtKB-ARBA"/>
</dbReference>
<evidence type="ECO:0000256" key="6">
    <source>
        <dbReference type="SAM" id="MobiDB-lite"/>
    </source>
</evidence>
<dbReference type="EMBL" id="BLZA01000032">
    <property type="protein sequence ID" value="GHJ88954.1"/>
    <property type="molecule type" value="Genomic_DNA"/>
</dbReference>
<dbReference type="SUPFAM" id="SSF54001">
    <property type="entry name" value="Cysteine proteinases"/>
    <property type="match status" value="1"/>
</dbReference>
<dbReference type="InterPro" id="IPR038765">
    <property type="entry name" value="Papain-like_cys_pep_sf"/>
</dbReference>
<evidence type="ECO:0000256" key="2">
    <source>
        <dbReference type="ARBA" id="ARBA00022670"/>
    </source>
</evidence>
<feature type="compositionally biased region" description="Polar residues" evidence="6">
    <location>
        <begin position="199"/>
        <end position="210"/>
    </location>
</feature>
<dbReference type="GO" id="GO:0005634">
    <property type="term" value="C:nucleus"/>
    <property type="evidence" value="ECO:0007669"/>
    <property type="project" value="TreeGrafter"/>
</dbReference>
<feature type="domain" description="Ubiquitin-like protease family profile" evidence="7">
    <location>
        <begin position="463"/>
        <end position="629"/>
    </location>
</feature>
<feature type="region of interest" description="Disordered" evidence="6">
    <location>
        <begin position="1"/>
        <end position="66"/>
    </location>
</feature>